<dbReference type="RefSeq" id="WP_182840574.1">
    <property type="nucleotide sequence ID" value="NZ_BAAABQ010000027.1"/>
</dbReference>
<proteinExistence type="predicted"/>
<feature type="coiled-coil region" evidence="1">
    <location>
        <begin position="309"/>
        <end position="343"/>
    </location>
</feature>
<evidence type="ECO:0000259" key="4">
    <source>
        <dbReference type="Pfam" id="PF07693"/>
    </source>
</evidence>
<sequence length="875" mass="94239">MGIEANSGLRRLGSISGVNCWIAVSRTPWNLPIEAIVLSVGRGLGDLGAAVANQYRGVDWGRVDYGQIRPDAPELLPLPEVPGRSLDLAVLASTKPSPGLDPDASSIQTAARASVLAASRSRSIGISLLAAGALGFPVTESALAVVTGAVDALHSAEHNALGDLVFLCGEAEASEAVRAAWRTVPPPELAGGISTDLVDPNQALPLSEDQLGIAPYVSMLASVITARDTPLPLSIGVFGDWGSGKSTFMAMLRGQVDALAGTDPRRWCGQVVQIGFNAWHYTDSNLWASLADEIFTRLAGPGQSPQDRAERLRVELAALLDERRRLTAATEQARATVARLRAEVDTSRSRSVRELLTALRRSKTVRTEVDQVWRQLGVSGEVEQARLLAEQLRGTVDEAEALRRVPRTRQGKLVLAAAALVLGGGLIAPLLAPALGPWLAGLGLLGLGTGVGVLANARAGLRKLLALCEELRADLAESAPLREAEAEQQVAQAQLAQVLEQVGELGRQLAQLEPGQRVYSFLAERAASPDYSGKLGLISTIRKDFGQLVELMRRWRTELDPGVKPIDRVVLYIDDLDRCGPKQVVEVLQAVHLLLAFDLFVVVVGVNPRWLLHSLGRHYEEIIAEHGISPEDYLEKILNIPFVLSRMPRGGLGQLLRALARPVDPAPVTRTPLPAQRSSSGVIAIEPGSELDTEQQRPAPARHAPRSLTEPELDLLAALEPLIATPRAAKRLFNLYRMIRATRDLSSSSRFLGEDESPGEYQPVALLLGLLTADPHLFGPVVEAAPGERAGGLAHRSRTELWSRFVADMAPRETELGWGNGILGPITERDLGRWRCLHQGIASASESADDLELRYFQVWVPPIRRFSYALGSSAA</sequence>
<dbReference type="PANTHER" id="PTHR22674">
    <property type="entry name" value="NTPASE, KAP FAMILY P-LOOP DOMAIN-CONTAINING 1"/>
    <property type="match status" value="1"/>
</dbReference>
<feature type="region of interest" description="Disordered" evidence="2">
    <location>
        <begin position="687"/>
        <end position="707"/>
    </location>
</feature>
<reference evidence="5 6" key="1">
    <citation type="submission" date="2020-08" db="EMBL/GenBank/DDBJ databases">
        <title>Genomic Encyclopedia of Archaeal and Bacterial Type Strains, Phase II (KMG-II): from individual species to whole genera.</title>
        <authorList>
            <person name="Goeker M."/>
        </authorList>
    </citation>
    <scope>NUCLEOTIDE SEQUENCE [LARGE SCALE GENOMIC DNA]</scope>
    <source>
        <strain evidence="5 6">DSM 43850</strain>
    </source>
</reference>
<organism evidence="5 6">
    <name type="scientific">Kutzneria viridogrisea</name>
    <dbReference type="NCBI Taxonomy" id="47990"/>
    <lineage>
        <taxon>Bacteria</taxon>
        <taxon>Bacillati</taxon>
        <taxon>Actinomycetota</taxon>
        <taxon>Actinomycetes</taxon>
        <taxon>Pseudonocardiales</taxon>
        <taxon>Pseudonocardiaceae</taxon>
        <taxon>Kutzneria</taxon>
    </lineage>
</organism>
<keyword evidence="3" id="KW-1133">Transmembrane helix</keyword>
<accession>A0ABR6BYJ2</accession>
<protein>
    <recommendedName>
        <fullName evidence="4">KAP NTPase domain-containing protein</fullName>
    </recommendedName>
</protein>
<dbReference type="Proteomes" id="UP000517916">
    <property type="component" value="Unassembled WGS sequence"/>
</dbReference>
<evidence type="ECO:0000256" key="1">
    <source>
        <dbReference type="SAM" id="Coils"/>
    </source>
</evidence>
<keyword evidence="1" id="KW-0175">Coiled coil</keyword>
<feature type="transmembrane region" description="Helical" evidence="3">
    <location>
        <begin position="413"/>
        <end position="432"/>
    </location>
</feature>
<dbReference type="InterPro" id="IPR011646">
    <property type="entry name" value="KAP_P-loop"/>
</dbReference>
<dbReference type="Pfam" id="PF07693">
    <property type="entry name" value="KAP_NTPase"/>
    <property type="match status" value="1"/>
</dbReference>
<evidence type="ECO:0000256" key="3">
    <source>
        <dbReference type="SAM" id="Phobius"/>
    </source>
</evidence>
<dbReference type="EMBL" id="JACJID010000010">
    <property type="protein sequence ID" value="MBA8931977.1"/>
    <property type="molecule type" value="Genomic_DNA"/>
</dbReference>
<evidence type="ECO:0000313" key="6">
    <source>
        <dbReference type="Proteomes" id="UP000517916"/>
    </source>
</evidence>
<keyword evidence="3" id="KW-0812">Transmembrane</keyword>
<comment type="caution">
    <text evidence="5">The sequence shown here is derived from an EMBL/GenBank/DDBJ whole genome shotgun (WGS) entry which is preliminary data.</text>
</comment>
<keyword evidence="6" id="KW-1185">Reference proteome</keyword>
<feature type="domain" description="KAP NTPase" evidence="4">
    <location>
        <begin position="214"/>
        <end position="740"/>
    </location>
</feature>
<dbReference type="InterPro" id="IPR052754">
    <property type="entry name" value="NTPase_KAP_P-loop"/>
</dbReference>
<dbReference type="PANTHER" id="PTHR22674:SF6">
    <property type="entry name" value="NTPASE KAP FAMILY P-LOOP DOMAIN-CONTAINING PROTEIN 1"/>
    <property type="match status" value="1"/>
</dbReference>
<name>A0ABR6BYJ2_9PSEU</name>
<keyword evidence="3" id="KW-0472">Membrane</keyword>
<evidence type="ECO:0000256" key="2">
    <source>
        <dbReference type="SAM" id="MobiDB-lite"/>
    </source>
</evidence>
<evidence type="ECO:0000313" key="5">
    <source>
        <dbReference type="EMBL" id="MBA8931977.1"/>
    </source>
</evidence>
<gene>
    <name evidence="5" type="ORF">BC739_009236</name>
</gene>
<feature type="coiled-coil region" evidence="1">
    <location>
        <begin position="454"/>
        <end position="501"/>
    </location>
</feature>